<comment type="caution">
    <text evidence="1">The sequence shown here is derived from an EMBL/GenBank/DDBJ whole genome shotgun (WGS) entry which is preliminary data.</text>
</comment>
<dbReference type="Proteomes" id="UP000192359">
    <property type="component" value="Unassembled WGS sequence"/>
</dbReference>
<dbReference type="EMBL" id="LXWF01000002">
    <property type="protein sequence ID" value="ORC25003.1"/>
    <property type="molecule type" value="Genomic_DNA"/>
</dbReference>
<reference evidence="1 2" key="1">
    <citation type="submission" date="2016-05" db="EMBL/GenBank/DDBJ databases">
        <title>Draft genome sequence of a porcine commensal Rothia nasimurium.</title>
        <authorList>
            <person name="Gaiser R.A."/>
            <person name="Van Baarlen P."/>
            <person name="Wells J.M."/>
        </authorList>
    </citation>
    <scope>NUCLEOTIDE SEQUENCE [LARGE SCALE GENOMIC DNA]</scope>
    <source>
        <strain evidence="1 2">PT-32</strain>
    </source>
</reference>
<accession>A0A1Y1RSJ7</accession>
<dbReference type="AlphaFoldDB" id="A0A1Y1RSJ7"/>
<protein>
    <submittedName>
        <fullName evidence="1">Uncharacterized protein</fullName>
    </submittedName>
</protein>
<name>A0A1Y1RSJ7_9MICC</name>
<keyword evidence="2" id="KW-1185">Reference proteome</keyword>
<proteinExistence type="predicted"/>
<evidence type="ECO:0000313" key="1">
    <source>
        <dbReference type="EMBL" id="ORC25003.1"/>
    </source>
</evidence>
<organism evidence="1 2">
    <name type="scientific">Rothia nasimurium</name>
    <dbReference type="NCBI Taxonomy" id="85336"/>
    <lineage>
        <taxon>Bacteria</taxon>
        <taxon>Bacillati</taxon>
        <taxon>Actinomycetota</taxon>
        <taxon>Actinomycetes</taxon>
        <taxon>Micrococcales</taxon>
        <taxon>Micrococcaceae</taxon>
        <taxon>Rothia</taxon>
    </lineage>
</organism>
<sequence length="90" mass="10214">MVVESSELPAMQTTGMGGQKIDTFLMLPLMPASKGEDIHTTFRFRNPSGSTQDVEQMEKLWLLLAIEQPSQKFAEKPWAAFLHRYIGDEK</sequence>
<gene>
    <name evidence="1" type="ORF">A7979_09220</name>
</gene>
<evidence type="ECO:0000313" key="2">
    <source>
        <dbReference type="Proteomes" id="UP000192359"/>
    </source>
</evidence>